<comment type="caution">
    <text evidence="2">The sequence shown here is derived from an EMBL/GenBank/DDBJ whole genome shotgun (WGS) entry which is preliminary data.</text>
</comment>
<evidence type="ECO:0000313" key="2">
    <source>
        <dbReference type="EMBL" id="TCP56355.1"/>
    </source>
</evidence>
<organism evidence="2 3">
    <name type="scientific">Tamaricihabitans halophyticus</name>
    <dbReference type="NCBI Taxonomy" id="1262583"/>
    <lineage>
        <taxon>Bacteria</taxon>
        <taxon>Bacillati</taxon>
        <taxon>Actinomycetota</taxon>
        <taxon>Actinomycetes</taxon>
        <taxon>Pseudonocardiales</taxon>
        <taxon>Pseudonocardiaceae</taxon>
        <taxon>Tamaricihabitans</taxon>
    </lineage>
</organism>
<dbReference type="SUPFAM" id="SSF53955">
    <property type="entry name" value="Lysozyme-like"/>
    <property type="match status" value="1"/>
</dbReference>
<dbReference type="AlphaFoldDB" id="A0A4R2RAB5"/>
<evidence type="ECO:0000256" key="1">
    <source>
        <dbReference type="SAM" id="MobiDB-lite"/>
    </source>
</evidence>
<proteinExistence type="predicted"/>
<keyword evidence="3" id="KW-1185">Reference proteome</keyword>
<feature type="region of interest" description="Disordered" evidence="1">
    <location>
        <begin position="42"/>
        <end position="65"/>
    </location>
</feature>
<dbReference type="RefSeq" id="WP_341539588.1">
    <property type="nucleotide sequence ID" value="NZ_SLXQ01000001.1"/>
</dbReference>
<dbReference type="PANTHER" id="PTHR30163">
    <property type="entry name" value="MEMBRANE-BOUND LYTIC MUREIN TRANSGLYCOSYLASE B"/>
    <property type="match status" value="1"/>
</dbReference>
<dbReference type="GO" id="GO:0009253">
    <property type="term" value="P:peptidoglycan catabolic process"/>
    <property type="evidence" value="ECO:0007669"/>
    <property type="project" value="TreeGrafter"/>
</dbReference>
<dbReference type="Gene3D" id="1.10.530.10">
    <property type="match status" value="1"/>
</dbReference>
<gene>
    <name evidence="2" type="ORF">EV191_101297</name>
</gene>
<dbReference type="PANTHER" id="PTHR30163:SF8">
    <property type="entry name" value="LYTIC MUREIN TRANSGLYCOSYLASE"/>
    <property type="match status" value="1"/>
</dbReference>
<dbReference type="InterPro" id="IPR023346">
    <property type="entry name" value="Lysozyme-like_dom_sf"/>
</dbReference>
<evidence type="ECO:0000313" key="3">
    <source>
        <dbReference type="Proteomes" id="UP000294911"/>
    </source>
</evidence>
<dbReference type="InterPro" id="IPR043426">
    <property type="entry name" value="MltB-like"/>
</dbReference>
<sequence>MLLLAAFGAVIVGGVVLISGRDDPDESAVAETGFFVEPLDVAPWESAPPNASRPPELGGAQRDERDQLAEWARSVTENTDIPERAVYAYVRAEATLRAEQPSCRLSWATLAGIGREESHHGQFGGATLAADGTVSPPIIGPPLDGSEGVKEIRDTDGGELDGDTTYDRAVGPMQFLPTTWARWGERASGDGAAADPQNVDDAALSAARYLCASGTDLGTGRGWWQAVLTYNESVSYGKDVFSGADAYARAS</sequence>
<accession>A0A4R2RAB5</accession>
<name>A0A4R2RAB5_9PSEU</name>
<dbReference type="EMBL" id="SLXQ01000001">
    <property type="protein sequence ID" value="TCP56355.1"/>
    <property type="molecule type" value="Genomic_DNA"/>
</dbReference>
<dbReference type="Proteomes" id="UP000294911">
    <property type="component" value="Unassembled WGS sequence"/>
</dbReference>
<reference evidence="2 3" key="1">
    <citation type="submission" date="2019-03" db="EMBL/GenBank/DDBJ databases">
        <title>Genomic Encyclopedia of Type Strains, Phase IV (KMG-IV): sequencing the most valuable type-strain genomes for metagenomic binning, comparative biology and taxonomic classification.</title>
        <authorList>
            <person name="Goeker M."/>
        </authorList>
    </citation>
    <scope>NUCLEOTIDE SEQUENCE [LARGE SCALE GENOMIC DNA]</scope>
    <source>
        <strain evidence="2 3">DSM 45765</strain>
    </source>
</reference>
<dbReference type="GO" id="GO:0008933">
    <property type="term" value="F:peptidoglycan lytic transglycosylase activity"/>
    <property type="evidence" value="ECO:0007669"/>
    <property type="project" value="TreeGrafter"/>
</dbReference>
<protein>
    <submittedName>
        <fullName evidence="2">Transglycosylase protein with SLT domain</fullName>
    </submittedName>
</protein>